<reference evidence="2" key="1">
    <citation type="submission" date="2023-06" db="EMBL/GenBank/DDBJ databases">
        <authorList>
            <person name="Jiang Y."/>
            <person name="Liu Q."/>
        </authorList>
    </citation>
    <scope>NUCLEOTIDE SEQUENCE</scope>
    <source>
        <strain evidence="2">CGMCC 1.12090</strain>
    </source>
</reference>
<accession>A0ABT8RX42</accession>
<comment type="caution">
    <text evidence="2">The sequence shown here is derived from an EMBL/GenBank/DDBJ whole genome shotgun (WGS) entry which is preliminary data.</text>
</comment>
<evidence type="ECO:0000313" key="2">
    <source>
        <dbReference type="EMBL" id="MDO1530793.1"/>
    </source>
</evidence>
<organism evidence="2 3">
    <name type="scientific">Variovorax ginsengisoli</name>
    <dbReference type="NCBI Taxonomy" id="363844"/>
    <lineage>
        <taxon>Bacteria</taxon>
        <taxon>Pseudomonadati</taxon>
        <taxon>Pseudomonadota</taxon>
        <taxon>Betaproteobacteria</taxon>
        <taxon>Burkholderiales</taxon>
        <taxon>Comamonadaceae</taxon>
        <taxon>Variovorax</taxon>
    </lineage>
</organism>
<protein>
    <submittedName>
        <fullName evidence="2">Anti-sigma factor</fullName>
    </submittedName>
</protein>
<proteinExistence type="predicted"/>
<dbReference type="Proteomes" id="UP001169027">
    <property type="component" value="Unassembled WGS sequence"/>
</dbReference>
<sequence length="223" mass="23580">MQAVDDDELGALIRREGTRHAPSAALADRIRADLRSREAPAPGAGRSFPARWLQALALFGAGAATAWGLALALLVAPVADATSDALTDSHVRSLMGAHLADVASSDHHTVKPWFAGKLDFSPPVVDLASDGLPLTGGRLDYVDGHPVAALVYRSGPHVINLFVWPAADARARAPQSLVKRGYNLVHWTEAGMQAWAVSDLNAAELQAFAALARERMAQGTATR</sequence>
<keyword evidence="3" id="KW-1185">Reference proteome</keyword>
<keyword evidence="1" id="KW-0812">Transmembrane</keyword>
<evidence type="ECO:0000313" key="3">
    <source>
        <dbReference type="Proteomes" id="UP001169027"/>
    </source>
</evidence>
<dbReference type="RefSeq" id="WP_301802406.1">
    <property type="nucleotide sequence ID" value="NZ_JAUJZH010000001.1"/>
</dbReference>
<dbReference type="EMBL" id="JAUKVY010000001">
    <property type="protein sequence ID" value="MDO1530793.1"/>
    <property type="molecule type" value="Genomic_DNA"/>
</dbReference>
<evidence type="ECO:0000256" key="1">
    <source>
        <dbReference type="SAM" id="Phobius"/>
    </source>
</evidence>
<keyword evidence="1" id="KW-0472">Membrane</keyword>
<name>A0ABT8RX42_9BURK</name>
<keyword evidence="1" id="KW-1133">Transmembrane helix</keyword>
<gene>
    <name evidence="2" type="ORF">Q2T77_00715</name>
</gene>
<feature type="transmembrane region" description="Helical" evidence="1">
    <location>
        <begin position="56"/>
        <end position="79"/>
    </location>
</feature>